<protein>
    <submittedName>
        <fullName evidence="2">Uncharacterized protein</fullName>
    </submittedName>
</protein>
<sequence length="71" mass="7655">MAAAERTTRLLLPPYGGRRVYPPAPTSRGTSHFLSRAGSRKCVAEGGTGCAARLTGPSEHKTLEMFRPGRR</sequence>
<organism evidence="2 3">
    <name type="scientific">Patagioenas fasciata monilis</name>
    <dbReference type="NCBI Taxonomy" id="372326"/>
    <lineage>
        <taxon>Eukaryota</taxon>
        <taxon>Metazoa</taxon>
        <taxon>Chordata</taxon>
        <taxon>Craniata</taxon>
        <taxon>Vertebrata</taxon>
        <taxon>Euteleostomi</taxon>
        <taxon>Archelosauria</taxon>
        <taxon>Archosauria</taxon>
        <taxon>Dinosauria</taxon>
        <taxon>Saurischia</taxon>
        <taxon>Theropoda</taxon>
        <taxon>Coelurosauria</taxon>
        <taxon>Aves</taxon>
        <taxon>Neognathae</taxon>
        <taxon>Neoaves</taxon>
        <taxon>Columbimorphae</taxon>
        <taxon>Columbiformes</taxon>
        <taxon>Columbidae</taxon>
        <taxon>Patagioenas</taxon>
    </lineage>
</organism>
<keyword evidence="3" id="KW-1185">Reference proteome</keyword>
<dbReference type="EMBL" id="LSYS01006880">
    <property type="protein sequence ID" value="OPJ74124.1"/>
    <property type="molecule type" value="Genomic_DNA"/>
</dbReference>
<dbReference type="AlphaFoldDB" id="A0A1V4JPT0"/>
<evidence type="ECO:0000313" key="2">
    <source>
        <dbReference type="EMBL" id="OPJ74124.1"/>
    </source>
</evidence>
<proteinExistence type="predicted"/>
<gene>
    <name evidence="2" type="ORF">AV530_013492</name>
</gene>
<evidence type="ECO:0000256" key="1">
    <source>
        <dbReference type="SAM" id="MobiDB-lite"/>
    </source>
</evidence>
<reference evidence="2 3" key="1">
    <citation type="submission" date="2016-02" db="EMBL/GenBank/DDBJ databases">
        <title>Band-tailed pigeon sequencing and assembly.</title>
        <authorList>
            <person name="Soares A.E."/>
            <person name="Novak B.J."/>
            <person name="Rice E.S."/>
            <person name="O'Connell B."/>
            <person name="Chang D."/>
            <person name="Weber S."/>
            <person name="Shapiro B."/>
        </authorList>
    </citation>
    <scope>NUCLEOTIDE SEQUENCE [LARGE SCALE GENOMIC DNA]</scope>
    <source>
        <strain evidence="2">BTP2013</strain>
        <tissue evidence="2">Blood</tissue>
    </source>
</reference>
<name>A0A1V4JPT0_PATFA</name>
<feature type="region of interest" description="Disordered" evidence="1">
    <location>
        <begin position="1"/>
        <end position="35"/>
    </location>
</feature>
<comment type="caution">
    <text evidence="2">The sequence shown here is derived from an EMBL/GenBank/DDBJ whole genome shotgun (WGS) entry which is preliminary data.</text>
</comment>
<accession>A0A1V4JPT0</accession>
<evidence type="ECO:0000313" key="3">
    <source>
        <dbReference type="Proteomes" id="UP000190648"/>
    </source>
</evidence>
<dbReference type="Proteomes" id="UP000190648">
    <property type="component" value="Unassembled WGS sequence"/>
</dbReference>